<dbReference type="InterPro" id="IPR028914">
    <property type="entry name" value="Tox-MPTase2_dom"/>
</dbReference>
<evidence type="ECO:0000313" key="2">
    <source>
        <dbReference type="EMBL" id="SEH39969.1"/>
    </source>
</evidence>
<protein>
    <submittedName>
        <fullName evidence="2">Metallopeptidase toxin 2</fullName>
    </submittedName>
</protein>
<evidence type="ECO:0000313" key="3">
    <source>
        <dbReference type="Proteomes" id="UP000198561"/>
    </source>
</evidence>
<proteinExistence type="predicted"/>
<reference evidence="2 3" key="1">
    <citation type="submission" date="2016-10" db="EMBL/GenBank/DDBJ databases">
        <authorList>
            <person name="de Groot N.N."/>
        </authorList>
    </citation>
    <scope>NUCLEOTIDE SEQUENCE [LARGE SCALE GENOMIC DNA]</scope>
    <source>
        <strain evidence="2 3">DSM 23031</strain>
    </source>
</reference>
<dbReference type="AlphaFoldDB" id="A0A1H6I0G5"/>
<feature type="domain" description="Tox-MPTase2" evidence="1">
    <location>
        <begin position="24"/>
        <end position="217"/>
    </location>
</feature>
<organism evidence="2 3">
    <name type="scientific">Chryseobacterium culicis</name>
    <dbReference type="NCBI Taxonomy" id="680127"/>
    <lineage>
        <taxon>Bacteria</taxon>
        <taxon>Pseudomonadati</taxon>
        <taxon>Bacteroidota</taxon>
        <taxon>Flavobacteriia</taxon>
        <taxon>Flavobacteriales</taxon>
        <taxon>Weeksellaceae</taxon>
        <taxon>Chryseobacterium group</taxon>
        <taxon>Chryseobacterium</taxon>
    </lineage>
</organism>
<sequence length="235" mass="26826">MKKINISAAQQAFINYRDSMPPDDHFNQFGQFLYTDNKKTNNIIIDFQNPITRKLNTAPWLSVELKDYIFNKNNAFVLANIANHYAEEAGIDLNRLKGNSMSVAIANFHFDGGGKIVGTFSRFNGGEYNPDALMQANKGDKTVSLMVGNGKAHPYYNDKNNMISALSHEGGKISHLTLNPDNINISKLDLAKEHIKIYEHQMSSPLFMKTTPEFQQLMKKNYSNDKWYYNTYRPK</sequence>
<dbReference type="OrthoDB" id="2972467at2"/>
<name>A0A1H6I0G5_CHRCI</name>
<dbReference type="Proteomes" id="UP000198561">
    <property type="component" value="Unassembled WGS sequence"/>
</dbReference>
<dbReference type="EMBL" id="FNWQ01000005">
    <property type="protein sequence ID" value="SEH39969.1"/>
    <property type="molecule type" value="Genomic_DNA"/>
</dbReference>
<dbReference type="Pfam" id="PF15638">
    <property type="entry name" value="Tox-MPTase2"/>
    <property type="match status" value="1"/>
</dbReference>
<dbReference type="RefSeq" id="WP_089694451.1">
    <property type="nucleotide sequence ID" value="NZ_FNWQ01000005.1"/>
</dbReference>
<evidence type="ECO:0000259" key="1">
    <source>
        <dbReference type="Pfam" id="PF15638"/>
    </source>
</evidence>
<dbReference type="STRING" id="680127.SAMN05421593_3715"/>
<accession>A0A1H6I0G5</accession>
<gene>
    <name evidence="2" type="ORF">SAMN05421593_3715</name>
</gene>